<dbReference type="SUPFAM" id="SSF51569">
    <property type="entry name" value="Aldolase"/>
    <property type="match status" value="1"/>
</dbReference>
<keyword evidence="6" id="KW-1185">Reference proteome</keyword>
<dbReference type="PANTHER" id="PTHR42738">
    <property type="entry name" value="HYDROXYMETHYLGLUTARYL-COA LYASE"/>
    <property type="match status" value="1"/>
</dbReference>
<comment type="caution">
    <text evidence="5">The sequence shown here is derived from an EMBL/GenBank/DDBJ whole genome shotgun (WGS) entry which is preliminary data.</text>
</comment>
<keyword evidence="2" id="KW-0479">Metal-binding</keyword>
<evidence type="ECO:0000256" key="2">
    <source>
        <dbReference type="ARBA" id="ARBA00022723"/>
    </source>
</evidence>
<keyword evidence="3 5" id="KW-0456">Lyase</keyword>
<dbReference type="InterPro" id="IPR000891">
    <property type="entry name" value="PYR_CT"/>
</dbReference>
<organism evidence="5 6">
    <name type="scientific">Aquibium pacificus</name>
    <dbReference type="NCBI Taxonomy" id="3153579"/>
    <lineage>
        <taxon>Bacteria</taxon>
        <taxon>Pseudomonadati</taxon>
        <taxon>Pseudomonadota</taxon>
        <taxon>Alphaproteobacteria</taxon>
        <taxon>Hyphomicrobiales</taxon>
        <taxon>Phyllobacteriaceae</taxon>
        <taxon>Aquibium</taxon>
    </lineage>
</organism>
<feature type="domain" description="Pyruvate carboxyltransferase" evidence="4">
    <location>
        <begin position="5"/>
        <end position="281"/>
    </location>
</feature>
<dbReference type="PROSITE" id="PS50991">
    <property type="entry name" value="PYR_CT"/>
    <property type="match status" value="1"/>
</dbReference>
<dbReference type="Proteomes" id="UP001556692">
    <property type="component" value="Unassembled WGS sequence"/>
</dbReference>
<evidence type="ECO:0000256" key="1">
    <source>
        <dbReference type="ARBA" id="ARBA00009405"/>
    </source>
</evidence>
<dbReference type="InterPro" id="IPR043594">
    <property type="entry name" value="HMGL"/>
</dbReference>
<evidence type="ECO:0000313" key="5">
    <source>
        <dbReference type="EMBL" id="MEX0408648.1"/>
    </source>
</evidence>
<name>A0ABV3SPD0_9HYPH</name>
<gene>
    <name evidence="5" type="ORF">ABGN05_23625</name>
</gene>
<reference evidence="5 6" key="1">
    <citation type="submission" date="2024-05" db="EMBL/GenBank/DDBJ databases">
        <authorList>
            <person name="Jiang F."/>
        </authorList>
    </citation>
    <scope>NUCLEOTIDE SEQUENCE [LARGE SCALE GENOMIC DNA]</scope>
    <source>
        <strain evidence="5 6">LZ166</strain>
    </source>
</reference>
<dbReference type="CDD" id="cd07938">
    <property type="entry name" value="DRE_TIM_HMGL"/>
    <property type="match status" value="1"/>
</dbReference>
<dbReference type="Gene3D" id="3.20.20.70">
    <property type="entry name" value="Aldolase class I"/>
    <property type="match status" value="1"/>
</dbReference>
<evidence type="ECO:0000313" key="6">
    <source>
        <dbReference type="Proteomes" id="UP001556692"/>
    </source>
</evidence>
<proteinExistence type="inferred from homology"/>
<dbReference type="InterPro" id="IPR013785">
    <property type="entry name" value="Aldolase_TIM"/>
</dbReference>
<dbReference type="GO" id="GO:0016829">
    <property type="term" value="F:lyase activity"/>
    <property type="evidence" value="ECO:0007669"/>
    <property type="project" value="UniProtKB-KW"/>
</dbReference>
<evidence type="ECO:0000259" key="4">
    <source>
        <dbReference type="PROSITE" id="PS50991"/>
    </source>
</evidence>
<dbReference type="RefSeq" id="WP_367956524.1">
    <property type="nucleotide sequence ID" value="NZ_JBDPGJ010000006.1"/>
</dbReference>
<sequence length="310" mass="33466">MSRQITICECAARDGLQHETEFLPTNTKVALINSFTELGFRRIEATSFSHPKYVPQFADAEDVLKRISRRAGVSYKATCVNARAVERAVQAVVDGAGPSEISMVVSASETHQLRNTRRNHAEVRSGFGGMVEAAQESGLRIVGTIGTAFGCPFTGDVPLSAVEEWATFFSEMGIEMITLGDTTGMADPKLVRERFGALLDRFPDIVWIAHFHDTRGTGLANALAAVETGVDYLDSSFGGLGGHPAAIKYAEGHTGNVVTEDLVAVLEQMGYDTGIDLDRLIETAQGVENALGRELYGRVIRSGLVTRRVA</sequence>
<protein>
    <submittedName>
        <fullName evidence="5">Hydroxymethylglutaryl-CoA lyase</fullName>
    </submittedName>
</protein>
<dbReference type="NCBIfam" id="NF004283">
    <property type="entry name" value="PRK05692.1"/>
    <property type="match status" value="1"/>
</dbReference>
<dbReference type="Pfam" id="PF00682">
    <property type="entry name" value="HMGL-like"/>
    <property type="match status" value="1"/>
</dbReference>
<dbReference type="EMBL" id="JBDPGJ010000006">
    <property type="protein sequence ID" value="MEX0408648.1"/>
    <property type="molecule type" value="Genomic_DNA"/>
</dbReference>
<evidence type="ECO:0000256" key="3">
    <source>
        <dbReference type="ARBA" id="ARBA00023239"/>
    </source>
</evidence>
<comment type="similarity">
    <text evidence="1">Belongs to the HMG-CoA lyase family.</text>
</comment>
<dbReference type="PANTHER" id="PTHR42738:SF7">
    <property type="entry name" value="HYDROXYMETHYLGLUTARYL-COA LYASE"/>
    <property type="match status" value="1"/>
</dbReference>
<accession>A0ABV3SPD0</accession>